<accession>A0A7R7ZUY4</accession>
<name>A0A7R7ZUY4_ASPKA</name>
<evidence type="ECO:0000313" key="1">
    <source>
        <dbReference type="EMBL" id="BCR95613.1"/>
    </source>
</evidence>
<dbReference type="GeneID" id="64956938"/>
<dbReference type="EMBL" id="AP024426">
    <property type="protein sequence ID" value="BCR95613.1"/>
    <property type="molecule type" value="Genomic_DNA"/>
</dbReference>
<reference evidence="1" key="1">
    <citation type="submission" date="2021-01" db="EMBL/GenBank/DDBJ databases">
        <authorList>
            <consortium name="Aspergillus luchuensis mut. kawachii IFO 4304 genome sequencing consortium"/>
            <person name="Kazuki M."/>
            <person name="Futagami T."/>
        </authorList>
    </citation>
    <scope>NUCLEOTIDE SEQUENCE</scope>
    <source>
        <strain evidence="1">IFO 4308</strain>
    </source>
</reference>
<keyword evidence="2" id="KW-1185">Reference proteome</keyword>
<gene>
    <name evidence="1" type="ORF">AKAW2_20553S</name>
</gene>
<protein>
    <submittedName>
        <fullName evidence="1">Uncharacterized protein</fullName>
    </submittedName>
</protein>
<evidence type="ECO:0000313" key="2">
    <source>
        <dbReference type="Proteomes" id="UP000661280"/>
    </source>
</evidence>
<dbReference type="KEGG" id="aluc:AKAW2_20553S"/>
<proteinExistence type="predicted"/>
<dbReference type="RefSeq" id="XP_041539379.1">
    <property type="nucleotide sequence ID" value="XM_041685278.1"/>
</dbReference>
<sequence>MGVGLARSMVSAFGDRYRGSEFGEPPPGCQLLERKPFAIGHRSGHHHHTAFCPSSLSPFFRRYSIHNSIQSGKDGTIA</sequence>
<reference evidence="1" key="2">
    <citation type="submission" date="2021-02" db="EMBL/GenBank/DDBJ databases">
        <title>Aspergillus luchuensis mut. kawachii IFO 4304 genome sequence.</title>
        <authorList>
            <person name="Mori K."/>
            <person name="Kadooka C."/>
            <person name="Goto M."/>
            <person name="Futagami T."/>
        </authorList>
    </citation>
    <scope>NUCLEOTIDE SEQUENCE</scope>
    <source>
        <strain evidence="1">IFO 4308</strain>
    </source>
</reference>
<organism evidence="1 2">
    <name type="scientific">Aspergillus kawachii</name>
    <name type="common">White koji mold</name>
    <name type="synonym">Aspergillus awamori var. kawachi</name>
    <dbReference type="NCBI Taxonomy" id="1069201"/>
    <lineage>
        <taxon>Eukaryota</taxon>
        <taxon>Fungi</taxon>
        <taxon>Dikarya</taxon>
        <taxon>Ascomycota</taxon>
        <taxon>Pezizomycotina</taxon>
        <taxon>Eurotiomycetes</taxon>
        <taxon>Eurotiomycetidae</taxon>
        <taxon>Eurotiales</taxon>
        <taxon>Aspergillaceae</taxon>
        <taxon>Aspergillus</taxon>
        <taxon>Aspergillus subgen. Circumdati</taxon>
    </lineage>
</organism>
<dbReference type="Proteomes" id="UP000661280">
    <property type="component" value="Chromosome 2"/>
</dbReference>
<dbReference type="AlphaFoldDB" id="A0A7R7ZUY4"/>